<reference evidence="2 3" key="1">
    <citation type="journal article" date="2004" name="Proc. Natl. Acad. Sci. U.S.A.">
        <title>The louse-borne human pathogen Bartonella quintana is a genomic derivative of the zoonotic agent Bartonella henselae.</title>
        <authorList>
            <person name="Alsmark U.C.M."/>
            <person name="Frank A.C."/>
            <person name="Karlberg E.O."/>
            <person name="Legault B.-A."/>
            <person name="Ardell D.H."/>
            <person name="Canbaeck B."/>
            <person name="Eriksson A.-S."/>
            <person name="Naeslund A.K."/>
            <person name="Handley S.A."/>
            <person name="Huvet M."/>
            <person name="La Scola B."/>
            <person name="Holmberg M."/>
            <person name="Andersson S.G.E."/>
        </authorList>
    </citation>
    <scope>NUCLEOTIDE SEQUENCE [LARGE SCALE GENOMIC DNA]</scope>
    <source>
        <strain evidence="3">ATCC 49882 / DSM 28221 / CCUG 30454 / Houston 1</strain>
    </source>
</reference>
<protein>
    <submittedName>
        <fullName evidence="2">DNA-binding protein</fullName>
    </submittedName>
</protein>
<dbReference type="PaxDb" id="283166-BH12870"/>
<keyword evidence="2" id="KW-0238">DNA-binding</keyword>
<dbReference type="InterPro" id="IPR001387">
    <property type="entry name" value="Cro/C1-type_HTH"/>
</dbReference>
<evidence type="ECO:0000259" key="1">
    <source>
        <dbReference type="PROSITE" id="PS50943"/>
    </source>
</evidence>
<accession>A0A0H3LXL1</accession>
<dbReference type="Proteomes" id="UP000000421">
    <property type="component" value="Chromosome"/>
</dbReference>
<dbReference type="RefSeq" id="WP_011181101.1">
    <property type="nucleotide sequence ID" value="NC_005956.1"/>
</dbReference>
<dbReference type="GeneID" id="92985899"/>
<gene>
    <name evidence="2" type="ordered locus">BH12870</name>
</gene>
<dbReference type="Gene3D" id="1.10.260.40">
    <property type="entry name" value="lambda repressor-like DNA-binding domains"/>
    <property type="match status" value="1"/>
</dbReference>
<dbReference type="KEGG" id="bhe:BH12870"/>
<dbReference type="Pfam" id="PF01381">
    <property type="entry name" value="HTH_3"/>
    <property type="match status" value="1"/>
</dbReference>
<name>A0A0H3LXL1_BARHE</name>
<dbReference type="EMBL" id="BX897699">
    <property type="protein sequence ID" value="CAF28061.1"/>
    <property type="molecule type" value="Genomic_DNA"/>
</dbReference>
<sequence length="118" mass="13683">MRTKNPHFNDISVGKKIRFRRSIMGLSQKQLGSHLGITFQQIQKYEKGINRVSAGRLQEIADRLDVPVSFFYADISKKEDTLYPDNDRISNKAEHLLLKNFRGLNPKKQRAILRLISD</sequence>
<dbReference type="eggNOG" id="COG1396">
    <property type="taxonomic scope" value="Bacteria"/>
</dbReference>
<dbReference type="EnsemblBacteria" id="CAF28061">
    <property type="protein sequence ID" value="CAF28061"/>
    <property type="gene ID" value="BH12870"/>
</dbReference>
<dbReference type="InterPro" id="IPR010982">
    <property type="entry name" value="Lambda_DNA-bd_dom_sf"/>
</dbReference>
<dbReference type="SUPFAM" id="SSF47413">
    <property type="entry name" value="lambda repressor-like DNA-binding domains"/>
    <property type="match status" value="1"/>
</dbReference>
<dbReference type="SMART" id="SM00530">
    <property type="entry name" value="HTH_XRE"/>
    <property type="match status" value="1"/>
</dbReference>
<evidence type="ECO:0000313" key="2">
    <source>
        <dbReference type="EMBL" id="CAF28061.1"/>
    </source>
</evidence>
<proteinExistence type="predicted"/>
<keyword evidence="3" id="KW-1185">Reference proteome</keyword>
<dbReference type="AlphaFoldDB" id="A0A0H3LXL1"/>
<organism evidence="2 3">
    <name type="scientific">Bartonella henselae (strain ATCC 49882 / DSM 28221 / CCUG 30454 / Houston 1)</name>
    <name type="common">Rochalimaea henselae</name>
    <dbReference type="NCBI Taxonomy" id="283166"/>
    <lineage>
        <taxon>Bacteria</taxon>
        <taxon>Pseudomonadati</taxon>
        <taxon>Pseudomonadota</taxon>
        <taxon>Alphaproteobacteria</taxon>
        <taxon>Hyphomicrobiales</taxon>
        <taxon>Bartonellaceae</taxon>
        <taxon>Bartonella</taxon>
    </lineage>
</organism>
<dbReference type="CDD" id="cd00093">
    <property type="entry name" value="HTH_XRE"/>
    <property type="match status" value="1"/>
</dbReference>
<dbReference type="PROSITE" id="PS50943">
    <property type="entry name" value="HTH_CROC1"/>
    <property type="match status" value="1"/>
</dbReference>
<evidence type="ECO:0000313" key="3">
    <source>
        <dbReference type="Proteomes" id="UP000000421"/>
    </source>
</evidence>
<dbReference type="GO" id="GO:0003677">
    <property type="term" value="F:DNA binding"/>
    <property type="evidence" value="ECO:0007669"/>
    <property type="project" value="UniProtKB-KW"/>
</dbReference>
<feature type="domain" description="HTH cro/C1-type" evidence="1">
    <location>
        <begin position="17"/>
        <end position="71"/>
    </location>
</feature>